<dbReference type="Proteomes" id="UP000632849">
    <property type="component" value="Unassembled WGS sequence"/>
</dbReference>
<evidence type="ECO:0000256" key="1">
    <source>
        <dbReference type="SAM" id="MobiDB-lite"/>
    </source>
</evidence>
<organism evidence="2 3">
    <name type="scientific">Streptomyces filamentosus</name>
    <name type="common">Streptomyces roseosporus</name>
    <dbReference type="NCBI Taxonomy" id="67294"/>
    <lineage>
        <taxon>Bacteria</taxon>
        <taxon>Bacillati</taxon>
        <taxon>Actinomycetota</taxon>
        <taxon>Actinomycetes</taxon>
        <taxon>Kitasatosporales</taxon>
        <taxon>Streptomycetaceae</taxon>
        <taxon>Streptomyces</taxon>
    </lineage>
</organism>
<accession>A0A919BBL9</accession>
<feature type="compositionally biased region" description="Basic and acidic residues" evidence="1">
    <location>
        <begin position="28"/>
        <end position="40"/>
    </location>
</feature>
<evidence type="ECO:0000313" key="3">
    <source>
        <dbReference type="Proteomes" id="UP000632849"/>
    </source>
</evidence>
<comment type="caution">
    <text evidence="2">The sequence shown here is derived from an EMBL/GenBank/DDBJ whole genome shotgun (WGS) entry which is preliminary data.</text>
</comment>
<gene>
    <name evidence="2" type="ORF">GCM10017667_00960</name>
</gene>
<feature type="region of interest" description="Disordered" evidence="1">
    <location>
        <begin position="1"/>
        <end position="40"/>
    </location>
</feature>
<keyword evidence="3" id="KW-1185">Reference proteome</keyword>
<reference evidence="2" key="1">
    <citation type="journal article" date="2014" name="Int. J. Syst. Evol. Microbiol.">
        <title>Complete genome sequence of Corynebacterium casei LMG S-19264T (=DSM 44701T), isolated from a smear-ripened cheese.</title>
        <authorList>
            <consortium name="US DOE Joint Genome Institute (JGI-PGF)"/>
            <person name="Walter F."/>
            <person name="Albersmeier A."/>
            <person name="Kalinowski J."/>
            <person name="Ruckert C."/>
        </authorList>
    </citation>
    <scope>NUCLEOTIDE SEQUENCE</scope>
    <source>
        <strain evidence="2">JCM 4122</strain>
    </source>
</reference>
<proteinExistence type="predicted"/>
<sequence>MPTSTVRAPSDHAADRAPSTEELVGPTPHEEVVRQEAPGRETAAEEALRWIPLYTAAFGPLDADALPHWTIVRFPHDEPHMSLAEIASLAGGTETPDGPTVPVRDHT</sequence>
<name>A0A919BBL9_STRFL</name>
<feature type="compositionally biased region" description="Basic and acidic residues" evidence="1">
    <location>
        <begin position="9"/>
        <end position="19"/>
    </location>
</feature>
<reference evidence="2" key="2">
    <citation type="submission" date="2020-09" db="EMBL/GenBank/DDBJ databases">
        <authorList>
            <person name="Sun Q."/>
            <person name="Ohkuma M."/>
        </authorList>
    </citation>
    <scope>NUCLEOTIDE SEQUENCE</scope>
    <source>
        <strain evidence="2">JCM 4122</strain>
    </source>
</reference>
<evidence type="ECO:0000313" key="2">
    <source>
        <dbReference type="EMBL" id="GHF77478.1"/>
    </source>
</evidence>
<dbReference type="EMBL" id="BNBE01000001">
    <property type="protein sequence ID" value="GHF77478.1"/>
    <property type="molecule type" value="Genomic_DNA"/>
</dbReference>
<dbReference type="AlphaFoldDB" id="A0A919BBL9"/>
<protein>
    <submittedName>
        <fullName evidence="2">Uncharacterized protein</fullName>
    </submittedName>
</protein>